<feature type="region of interest" description="Disordered" evidence="1">
    <location>
        <begin position="46"/>
        <end position="81"/>
    </location>
</feature>
<proteinExistence type="predicted"/>
<dbReference type="Proteomes" id="UP000327013">
    <property type="component" value="Chromosome 1"/>
</dbReference>
<feature type="region of interest" description="Disordered" evidence="1">
    <location>
        <begin position="150"/>
        <end position="209"/>
    </location>
</feature>
<keyword evidence="3" id="KW-1185">Reference proteome</keyword>
<evidence type="ECO:0000256" key="1">
    <source>
        <dbReference type="SAM" id="MobiDB-lite"/>
    </source>
</evidence>
<reference evidence="2 3" key="1">
    <citation type="submission" date="2019-06" db="EMBL/GenBank/DDBJ databases">
        <title>A chromosomal-level reference genome of Carpinus fangiana (Coryloideae, Betulaceae).</title>
        <authorList>
            <person name="Yang X."/>
            <person name="Wang Z."/>
            <person name="Zhang L."/>
            <person name="Hao G."/>
            <person name="Liu J."/>
            <person name="Yang Y."/>
        </authorList>
    </citation>
    <scope>NUCLEOTIDE SEQUENCE [LARGE SCALE GENOMIC DNA]</scope>
    <source>
        <strain evidence="2">Cfa_2016G</strain>
        <tissue evidence="2">Leaf</tissue>
    </source>
</reference>
<accession>A0A5N6QHE6</accession>
<dbReference type="EMBL" id="CM017321">
    <property type="protein sequence ID" value="KAE7997570.1"/>
    <property type="molecule type" value="Genomic_DNA"/>
</dbReference>
<protein>
    <submittedName>
        <fullName evidence="2">Uncharacterized protein</fullName>
    </submittedName>
</protein>
<evidence type="ECO:0000313" key="3">
    <source>
        <dbReference type="Proteomes" id="UP000327013"/>
    </source>
</evidence>
<gene>
    <name evidence="2" type="ORF">FH972_002193</name>
</gene>
<name>A0A5N6QHE6_9ROSI</name>
<dbReference type="AlphaFoldDB" id="A0A5N6QHE6"/>
<feature type="compositionally biased region" description="Acidic residues" evidence="1">
    <location>
        <begin position="61"/>
        <end position="78"/>
    </location>
</feature>
<organism evidence="2 3">
    <name type="scientific">Carpinus fangiana</name>
    <dbReference type="NCBI Taxonomy" id="176857"/>
    <lineage>
        <taxon>Eukaryota</taxon>
        <taxon>Viridiplantae</taxon>
        <taxon>Streptophyta</taxon>
        <taxon>Embryophyta</taxon>
        <taxon>Tracheophyta</taxon>
        <taxon>Spermatophyta</taxon>
        <taxon>Magnoliopsida</taxon>
        <taxon>eudicotyledons</taxon>
        <taxon>Gunneridae</taxon>
        <taxon>Pentapetalae</taxon>
        <taxon>rosids</taxon>
        <taxon>fabids</taxon>
        <taxon>Fagales</taxon>
        <taxon>Betulaceae</taxon>
        <taxon>Carpinus</taxon>
    </lineage>
</organism>
<evidence type="ECO:0000313" key="2">
    <source>
        <dbReference type="EMBL" id="KAE7997570.1"/>
    </source>
</evidence>
<sequence length="209" mass="23325">MRDRPSSVDLWDDRCWGLSKPSLGRWSPAGKQKGDLFLVRGGIFPGGLPPNSAKEKAPVWAEDESQEEEDLEEEEEGTDTSGLMVEALGRRSVMEKAPVRFTAPAVFGFSTFMSFRSWIGSTDPLHASWSTSRSGSKWRHTAQKTVLRAQAQSAKVRPIEALPAERQPAQQKPDPPNRPYPNTEPEFNPRFKRSGFTKPGPVQLTARFT</sequence>